<gene>
    <name evidence="2" type="ORF">ACFQ11_13980</name>
</gene>
<accession>A0ABW3EMB1</accession>
<evidence type="ECO:0000313" key="3">
    <source>
        <dbReference type="Proteomes" id="UP001596972"/>
    </source>
</evidence>
<keyword evidence="3" id="KW-1185">Reference proteome</keyword>
<dbReference type="EMBL" id="JBHTJA010000021">
    <property type="protein sequence ID" value="MFD0901504.1"/>
    <property type="molecule type" value="Genomic_DNA"/>
</dbReference>
<reference evidence="3" key="1">
    <citation type="journal article" date="2019" name="Int. J. Syst. Evol. Microbiol.">
        <title>The Global Catalogue of Microorganisms (GCM) 10K type strain sequencing project: providing services to taxonomists for standard genome sequencing and annotation.</title>
        <authorList>
            <consortium name="The Broad Institute Genomics Platform"/>
            <consortium name="The Broad Institute Genome Sequencing Center for Infectious Disease"/>
            <person name="Wu L."/>
            <person name="Ma J."/>
        </authorList>
    </citation>
    <scope>NUCLEOTIDE SEQUENCE [LARGE SCALE GENOMIC DNA]</scope>
    <source>
        <strain evidence="3">JCM 31202</strain>
    </source>
</reference>
<proteinExistence type="predicted"/>
<organism evidence="2 3">
    <name type="scientific">Actinomadura sediminis</name>
    <dbReference type="NCBI Taxonomy" id="1038904"/>
    <lineage>
        <taxon>Bacteria</taxon>
        <taxon>Bacillati</taxon>
        <taxon>Actinomycetota</taxon>
        <taxon>Actinomycetes</taxon>
        <taxon>Streptosporangiales</taxon>
        <taxon>Thermomonosporaceae</taxon>
        <taxon>Actinomadura</taxon>
    </lineage>
</organism>
<dbReference type="RefSeq" id="WP_378298717.1">
    <property type="nucleotide sequence ID" value="NZ_JBHTJA010000021.1"/>
</dbReference>
<protein>
    <recommendedName>
        <fullName evidence="4">HEAT repeat domain-containing protein</fullName>
    </recommendedName>
</protein>
<dbReference type="Proteomes" id="UP001596972">
    <property type="component" value="Unassembled WGS sequence"/>
</dbReference>
<feature type="region of interest" description="Disordered" evidence="1">
    <location>
        <begin position="1"/>
        <end position="50"/>
    </location>
</feature>
<evidence type="ECO:0000313" key="2">
    <source>
        <dbReference type="EMBL" id="MFD0901504.1"/>
    </source>
</evidence>
<evidence type="ECO:0008006" key="4">
    <source>
        <dbReference type="Google" id="ProtNLM"/>
    </source>
</evidence>
<comment type="caution">
    <text evidence="2">The sequence shown here is derived from an EMBL/GenBank/DDBJ whole genome shotgun (WGS) entry which is preliminary data.</text>
</comment>
<sequence length="120" mass="12393">MTACGGDGGEEPSQSPSASRPTSSAASPPVSPSPSASRPSRSKAQATGEVCDAIDRAAEAAARGSDGSLPARGGAVMALMKVQSARPYLDEELVRIYDENLENPEKALPLIANWCEENGY</sequence>
<feature type="compositionally biased region" description="Low complexity" evidence="1">
    <location>
        <begin position="12"/>
        <end position="39"/>
    </location>
</feature>
<evidence type="ECO:0000256" key="1">
    <source>
        <dbReference type="SAM" id="MobiDB-lite"/>
    </source>
</evidence>
<name>A0ABW3EMB1_9ACTN</name>